<evidence type="ECO:0000256" key="6">
    <source>
        <dbReference type="ARBA" id="ARBA00022989"/>
    </source>
</evidence>
<keyword evidence="5" id="KW-0378">Hydrolase</keyword>
<feature type="transmembrane region" description="Helical" evidence="8">
    <location>
        <begin position="170"/>
        <end position="187"/>
    </location>
</feature>
<dbReference type="GO" id="GO:0009372">
    <property type="term" value="P:quorum sensing"/>
    <property type="evidence" value="ECO:0007669"/>
    <property type="project" value="UniProtKB-KW"/>
</dbReference>
<evidence type="ECO:0000313" key="9">
    <source>
        <dbReference type="EMBL" id="RHM77632.1"/>
    </source>
</evidence>
<evidence type="ECO:0000256" key="4">
    <source>
        <dbReference type="ARBA" id="ARBA00022692"/>
    </source>
</evidence>
<dbReference type="Pfam" id="PF04647">
    <property type="entry name" value="AgrB"/>
    <property type="match status" value="1"/>
</dbReference>
<dbReference type="GO" id="GO:0016020">
    <property type="term" value="C:membrane"/>
    <property type="evidence" value="ECO:0007669"/>
    <property type="project" value="InterPro"/>
</dbReference>
<comment type="caution">
    <text evidence="9">The sequence shown here is derived from an EMBL/GenBank/DDBJ whole genome shotgun (WGS) entry which is preliminary data.</text>
</comment>
<dbReference type="GO" id="GO:0006508">
    <property type="term" value="P:proteolysis"/>
    <property type="evidence" value="ECO:0007669"/>
    <property type="project" value="UniProtKB-KW"/>
</dbReference>
<evidence type="ECO:0000256" key="7">
    <source>
        <dbReference type="ARBA" id="ARBA00023136"/>
    </source>
</evidence>
<name>A0A415SAR9_MEDGN</name>
<dbReference type="RefSeq" id="WP_118444427.1">
    <property type="nucleotide sequence ID" value="NZ_JBCPGC010000056.1"/>
</dbReference>
<reference evidence="9 10" key="1">
    <citation type="submission" date="2018-08" db="EMBL/GenBank/DDBJ databases">
        <title>A genome reference for cultivated species of the human gut microbiota.</title>
        <authorList>
            <person name="Zou Y."/>
            <person name="Xue W."/>
            <person name="Luo G."/>
        </authorList>
    </citation>
    <scope>NUCLEOTIDE SEQUENCE [LARGE SCALE GENOMIC DNA]</scope>
    <source>
        <strain evidence="9 10">AF33-12</strain>
    </source>
</reference>
<keyword evidence="3" id="KW-0645">Protease</keyword>
<dbReference type="SMART" id="SM00793">
    <property type="entry name" value="AgrB"/>
    <property type="match status" value="1"/>
</dbReference>
<proteinExistence type="predicted"/>
<feature type="transmembrane region" description="Helical" evidence="8">
    <location>
        <begin position="31"/>
        <end position="54"/>
    </location>
</feature>
<feature type="transmembrane region" description="Helical" evidence="8">
    <location>
        <begin position="108"/>
        <end position="126"/>
    </location>
</feature>
<dbReference type="AlphaFoldDB" id="A0A415SAR9"/>
<evidence type="ECO:0000256" key="8">
    <source>
        <dbReference type="SAM" id="Phobius"/>
    </source>
</evidence>
<feature type="transmembrane region" description="Helical" evidence="8">
    <location>
        <begin position="84"/>
        <end position="102"/>
    </location>
</feature>
<feature type="transmembrane region" description="Helical" evidence="8">
    <location>
        <begin position="60"/>
        <end position="77"/>
    </location>
</feature>
<organism evidence="9 10">
    <name type="scientific">Mediterraneibacter gnavus</name>
    <name type="common">Ruminococcus gnavus</name>
    <dbReference type="NCBI Taxonomy" id="33038"/>
    <lineage>
        <taxon>Bacteria</taxon>
        <taxon>Bacillati</taxon>
        <taxon>Bacillota</taxon>
        <taxon>Clostridia</taxon>
        <taxon>Lachnospirales</taxon>
        <taxon>Lachnospiraceae</taxon>
        <taxon>Mediterraneibacter</taxon>
    </lineage>
</organism>
<dbReference type="Proteomes" id="UP000285610">
    <property type="component" value="Unassembled WGS sequence"/>
</dbReference>
<evidence type="ECO:0000313" key="10">
    <source>
        <dbReference type="Proteomes" id="UP000285610"/>
    </source>
</evidence>
<evidence type="ECO:0000256" key="3">
    <source>
        <dbReference type="ARBA" id="ARBA00022670"/>
    </source>
</evidence>
<keyword evidence="7 8" id="KW-0472">Membrane</keyword>
<keyword evidence="2" id="KW-0673">Quorum sensing</keyword>
<sequence length="204" mass="23376">MISTEKLADVLTNYIVKNKAIEEEDYQIYKYGFLTGIEMLICIVSCYGIAIQMGMIKECTMLFLVFFSLRSFVGGIHMDSYKKCFACSCMVVFLILFAVKNIHLTNMLALGVINFELLIIFFTNPVENINRPVDEKEKKLFAQRIKQILTIILGLTVFLFIMGYNNYLVTITYTLGIIIISMFLGKAKLAKNCRRVLESENSFD</sequence>
<dbReference type="InterPro" id="IPR006741">
    <property type="entry name" value="AgrB"/>
</dbReference>
<feature type="transmembrane region" description="Helical" evidence="8">
    <location>
        <begin position="147"/>
        <end position="164"/>
    </location>
</feature>
<evidence type="ECO:0000256" key="1">
    <source>
        <dbReference type="ARBA" id="ARBA00022475"/>
    </source>
</evidence>
<protein>
    <recommendedName>
        <fullName evidence="11">Accessory regulator AgrB</fullName>
    </recommendedName>
</protein>
<accession>A0A415SAR9</accession>
<evidence type="ECO:0008006" key="11">
    <source>
        <dbReference type="Google" id="ProtNLM"/>
    </source>
</evidence>
<keyword evidence="6 8" id="KW-1133">Transmembrane helix</keyword>
<dbReference type="GO" id="GO:0008233">
    <property type="term" value="F:peptidase activity"/>
    <property type="evidence" value="ECO:0007669"/>
    <property type="project" value="UniProtKB-KW"/>
</dbReference>
<dbReference type="EMBL" id="QRQE01000013">
    <property type="protein sequence ID" value="RHM77632.1"/>
    <property type="molecule type" value="Genomic_DNA"/>
</dbReference>
<keyword evidence="4 8" id="KW-0812">Transmembrane</keyword>
<keyword evidence="1" id="KW-1003">Cell membrane</keyword>
<evidence type="ECO:0000256" key="5">
    <source>
        <dbReference type="ARBA" id="ARBA00022801"/>
    </source>
</evidence>
<evidence type="ECO:0000256" key="2">
    <source>
        <dbReference type="ARBA" id="ARBA00022654"/>
    </source>
</evidence>
<gene>
    <name evidence="9" type="ORF">DWZ50_06715</name>
</gene>